<evidence type="ECO:0000256" key="5">
    <source>
        <dbReference type="ARBA" id="ARBA00022989"/>
    </source>
</evidence>
<dbReference type="GO" id="GO:0016020">
    <property type="term" value="C:membrane"/>
    <property type="evidence" value="ECO:0007669"/>
    <property type="project" value="UniProtKB-SubCell"/>
</dbReference>
<feature type="transmembrane region" description="Helical" evidence="7">
    <location>
        <begin position="102"/>
        <end position="119"/>
    </location>
</feature>
<keyword evidence="5 7" id="KW-1133">Transmembrane helix</keyword>
<dbReference type="Pfam" id="PF13727">
    <property type="entry name" value="CoA_binding_3"/>
    <property type="match status" value="1"/>
</dbReference>
<dbReference type="Proteomes" id="UP000246722">
    <property type="component" value="Unassembled WGS sequence"/>
</dbReference>
<feature type="transmembrane region" description="Helical" evidence="7">
    <location>
        <begin position="139"/>
        <end position="160"/>
    </location>
</feature>
<name>A0A317ZPT6_9MICO</name>
<dbReference type="NCBIfam" id="TIGR03025">
    <property type="entry name" value="EPS_sugtrans"/>
    <property type="match status" value="1"/>
</dbReference>
<evidence type="ECO:0000256" key="6">
    <source>
        <dbReference type="ARBA" id="ARBA00023136"/>
    </source>
</evidence>
<dbReference type="PANTHER" id="PTHR30576">
    <property type="entry name" value="COLANIC BIOSYNTHESIS UDP-GLUCOSE LIPID CARRIER TRANSFERASE"/>
    <property type="match status" value="1"/>
</dbReference>
<comment type="caution">
    <text evidence="9">The sequence shown here is derived from an EMBL/GenBank/DDBJ whole genome shotgun (WGS) entry which is preliminary data.</text>
</comment>
<keyword evidence="10" id="KW-1185">Reference proteome</keyword>
<comment type="similarity">
    <text evidence="2">Belongs to the bacterial sugar transferase family.</text>
</comment>
<keyword evidence="3 9" id="KW-0808">Transferase</keyword>
<feature type="transmembrane region" description="Helical" evidence="7">
    <location>
        <begin position="342"/>
        <end position="362"/>
    </location>
</feature>
<dbReference type="InterPro" id="IPR003362">
    <property type="entry name" value="Bact_transf"/>
</dbReference>
<dbReference type="RefSeq" id="WP_110128678.1">
    <property type="nucleotide sequence ID" value="NZ_QHLY01000013.1"/>
</dbReference>
<dbReference type="AlphaFoldDB" id="A0A317ZPT6"/>
<dbReference type="Pfam" id="PF02397">
    <property type="entry name" value="Bac_transf"/>
    <property type="match status" value="1"/>
</dbReference>
<evidence type="ECO:0000259" key="8">
    <source>
        <dbReference type="Pfam" id="PF02397"/>
    </source>
</evidence>
<protein>
    <submittedName>
        <fullName evidence="9">Polyprenyl glycosylphosphotransferase</fullName>
    </submittedName>
</protein>
<proteinExistence type="inferred from homology"/>
<evidence type="ECO:0000256" key="4">
    <source>
        <dbReference type="ARBA" id="ARBA00022692"/>
    </source>
</evidence>
<reference evidence="9 10" key="1">
    <citation type="submission" date="2018-05" db="EMBL/GenBank/DDBJ databases">
        <title>Genetic diversity of glacier-inhabiting Cryobacterium bacteria in China and description of Cryobacterium mengkeensis sp. nov. and Arthrobacter glacialis sp. nov.</title>
        <authorList>
            <person name="Liu Q."/>
            <person name="Xin Y.-H."/>
        </authorList>
    </citation>
    <scope>NUCLEOTIDE SEQUENCE [LARGE SCALE GENOMIC DNA]</scope>
    <source>
        <strain evidence="9 10">SK-1</strain>
    </source>
</reference>
<evidence type="ECO:0000313" key="9">
    <source>
        <dbReference type="EMBL" id="PXA65707.1"/>
    </source>
</evidence>
<keyword evidence="6 7" id="KW-0472">Membrane</keyword>
<feature type="transmembrane region" description="Helical" evidence="7">
    <location>
        <begin position="70"/>
        <end position="90"/>
    </location>
</feature>
<evidence type="ECO:0000256" key="7">
    <source>
        <dbReference type="SAM" id="Phobius"/>
    </source>
</evidence>
<evidence type="ECO:0000256" key="3">
    <source>
        <dbReference type="ARBA" id="ARBA00022679"/>
    </source>
</evidence>
<accession>A0A317ZPT6</accession>
<organism evidence="9 10">
    <name type="scientific">Cryobacterium arcticum</name>
    <dbReference type="NCBI Taxonomy" id="670052"/>
    <lineage>
        <taxon>Bacteria</taxon>
        <taxon>Bacillati</taxon>
        <taxon>Actinomycetota</taxon>
        <taxon>Actinomycetes</taxon>
        <taxon>Micrococcales</taxon>
        <taxon>Microbacteriaceae</taxon>
        <taxon>Cryobacterium</taxon>
    </lineage>
</organism>
<evidence type="ECO:0000256" key="1">
    <source>
        <dbReference type="ARBA" id="ARBA00004141"/>
    </source>
</evidence>
<evidence type="ECO:0000313" key="10">
    <source>
        <dbReference type="Proteomes" id="UP000246722"/>
    </source>
</evidence>
<feature type="transmembrane region" description="Helical" evidence="7">
    <location>
        <begin position="166"/>
        <end position="185"/>
    </location>
</feature>
<feature type="domain" description="Bacterial sugar transferase" evidence="8">
    <location>
        <begin position="336"/>
        <end position="523"/>
    </location>
</feature>
<sequence length="529" mass="57687">MSTPKPESPLSDSVPAGYRAPLRLVRPAATGPVQTGPAGAAQPGSLPAAPPAVGLSGAAWARQYRTRLTLTDSAVIASAVTVAFIARFTLINPVSDPSLIPPSTWAVTAVVAIAWIITLGTFRTRDARIVGVGATEYKLVINASALAFGMLAILFLLLQVDTARAYFVFALPLGVAALILERWLWRKWLIRQRRFGHYLARAIVVGGRDDVEYVVRQINEKSGAAYQVVGAALEGDSTTSVLSAGQDVPVVSDFAHVAAAAQSLGVDAVIVAGHPSLGNTFIRNLGWDLEKTSAELVLSSRLTDVAGPRIHFRPVEGLPLIHVEIPQYDGAKHVLKRALDMILGGAALILVSPVLLVIGLLVKLDSPGPVLFRQERIGRNGRPFRMLKLRSMVRTAEDDLAGLLDQNEGVGVLFKIRSDPRITRVGRVLRKYSLDELPQLWNIVVGQMSLVGPRPPLPDEVKNYESHMHRRLYIKPGLTGMWQVNGRSDLSWEESVRLDLYYVENWSLAGDLMIIWRTFKIIIRPLGAY</sequence>
<dbReference type="InterPro" id="IPR017475">
    <property type="entry name" value="EPS_sugar_tfrase"/>
</dbReference>
<dbReference type="PANTHER" id="PTHR30576:SF10">
    <property type="entry name" value="SLL5057 PROTEIN"/>
    <property type="match status" value="1"/>
</dbReference>
<dbReference type="EMBL" id="QHLY01000013">
    <property type="protein sequence ID" value="PXA65707.1"/>
    <property type="molecule type" value="Genomic_DNA"/>
</dbReference>
<dbReference type="OrthoDB" id="9808602at2"/>
<comment type="subcellular location">
    <subcellularLocation>
        <location evidence="1">Membrane</location>
        <topology evidence="1">Multi-pass membrane protein</topology>
    </subcellularLocation>
</comment>
<keyword evidence="4 7" id="KW-0812">Transmembrane</keyword>
<gene>
    <name evidence="9" type="ORF">CTB96_19760</name>
</gene>
<dbReference type="GO" id="GO:0016780">
    <property type="term" value="F:phosphotransferase activity, for other substituted phosphate groups"/>
    <property type="evidence" value="ECO:0007669"/>
    <property type="project" value="TreeGrafter"/>
</dbReference>
<evidence type="ECO:0000256" key="2">
    <source>
        <dbReference type="ARBA" id="ARBA00006464"/>
    </source>
</evidence>